<dbReference type="GO" id="GO:0005739">
    <property type="term" value="C:mitochondrion"/>
    <property type="evidence" value="ECO:0007669"/>
    <property type="project" value="TreeGrafter"/>
</dbReference>
<gene>
    <name evidence="3" type="ORF">OE88DRAFT_1666782</name>
</gene>
<evidence type="ECO:0000256" key="1">
    <source>
        <dbReference type="SAM" id="MobiDB-lite"/>
    </source>
</evidence>
<dbReference type="PANTHER" id="PTHR28177">
    <property type="entry name" value="ALTERED INHERITANCE OF MITOCHONDRIA PROTEIN 19, MITOCHONDRIAL"/>
    <property type="match status" value="1"/>
</dbReference>
<feature type="transmembrane region" description="Helical" evidence="2">
    <location>
        <begin position="120"/>
        <end position="141"/>
    </location>
</feature>
<name>A0A5C3MQ96_9AGAM</name>
<evidence type="ECO:0000256" key="2">
    <source>
        <dbReference type="SAM" id="Phobius"/>
    </source>
</evidence>
<accession>A0A5C3MQ96</accession>
<dbReference type="AlphaFoldDB" id="A0A5C3MQ96"/>
<dbReference type="PANTHER" id="PTHR28177:SF1">
    <property type="entry name" value="ALTERED INHERITANCE OF MITOCHONDRIA PROTEIN 19, MITOCHONDRIAL"/>
    <property type="match status" value="1"/>
</dbReference>
<keyword evidence="4" id="KW-1185">Reference proteome</keyword>
<dbReference type="Proteomes" id="UP000305948">
    <property type="component" value="Unassembled WGS sequence"/>
</dbReference>
<feature type="region of interest" description="Disordered" evidence="1">
    <location>
        <begin position="1"/>
        <end position="20"/>
    </location>
</feature>
<dbReference type="EMBL" id="ML213526">
    <property type="protein sequence ID" value="TFK46975.1"/>
    <property type="molecule type" value="Genomic_DNA"/>
</dbReference>
<dbReference type="OrthoDB" id="5554402at2759"/>
<evidence type="ECO:0000313" key="4">
    <source>
        <dbReference type="Proteomes" id="UP000305948"/>
    </source>
</evidence>
<dbReference type="InterPro" id="IPR019419">
    <property type="entry name" value="AIM19"/>
</dbReference>
<keyword evidence="2" id="KW-1133">Transmembrane helix</keyword>
<organism evidence="3 4">
    <name type="scientific">Heliocybe sulcata</name>
    <dbReference type="NCBI Taxonomy" id="5364"/>
    <lineage>
        <taxon>Eukaryota</taxon>
        <taxon>Fungi</taxon>
        <taxon>Dikarya</taxon>
        <taxon>Basidiomycota</taxon>
        <taxon>Agaricomycotina</taxon>
        <taxon>Agaricomycetes</taxon>
        <taxon>Gloeophyllales</taxon>
        <taxon>Gloeophyllaceae</taxon>
        <taxon>Heliocybe</taxon>
    </lineage>
</organism>
<dbReference type="Pfam" id="PF10315">
    <property type="entry name" value="Aim19"/>
    <property type="match status" value="1"/>
</dbReference>
<sequence length="144" mass="15130">MSSSSQTTTAAEDDEDTSLAGQHSRLASVVRPLSHSVVPAYSVGALFLASLLIPAPAHRAGAHIAPFLQRLGFGSTFSLAGYALSCGDERNGSGIATSTSLLYLMFHLRKSLRAPRNPASVALTTGVLATMALYGSEYFLLQPF</sequence>
<keyword evidence="2" id="KW-0812">Transmembrane</keyword>
<protein>
    <submittedName>
        <fullName evidence="3">Uncharacterized protein</fullName>
    </submittedName>
</protein>
<evidence type="ECO:0000313" key="3">
    <source>
        <dbReference type="EMBL" id="TFK46975.1"/>
    </source>
</evidence>
<reference evidence="3 4" key="1">
    <citation type="journal article" date="2019" name="Nat. Ecol. Evol.">
        <title>Megaphylogeny resolves global patterns of mushroom evolution.</title>
        <authorList>
            <person name="Varga T."/>
            <person name="Krizsan K."/>
            <person name="Foldi C."/>
            <person name="Dima B."/>
            <person name="Sanchez-Garcia M."/>
            <person name="Sanchez-Ramirez S."/>
            <person name="Szollosi G.J."/>
            <person name="Szarkandi J.G."/>
            <person name="Papp V."/>
            <person name="Albert L."/>
            <person name="Andreopoulos W."/>
            <person name="Angelini C."/>
            <person name="Antonin V."/>
            <person name="Barry K.W."/>
            <person name="Bougher N.L."/>
            <person name="Buchanan P."/>
            <person name="Buyck B."/>
            <person name="Bense V."/>
            <person name="Catcheside P."/>
            <person name="Chovatia M."/>
            <person name="Cooper J."/>
            <person name="Damon W."/>
            <person name="Desjardin D."/>
            <person name="Finy P."/>
            <person name="Geml J."/>
            <person name="Haridas S."/>
            <person name="Hughes K."/>
            <person name="Justo A."/>
            <person name="Karasinski D."/>
            <person name="Kautmanova I."/>
            <person name="Kiss B."/>
            <person name="Kocsube S."/>
            <person name="Kotiranta H."/>
            <person name="LaButti K.M."/>
            <person name="Lechner B.E."/>
            <person name="Liimatainen K."/>
            <person name="Lipzen A."/>
            <person name="Lukacs Z."/>
            <person name="Mihaltcheva S."/>
            <person name="Morgado L.N."/>
            <person name="Niskanen T."/>
            <person name="Noordeloos M.E."/>
            <person name="Ohm R.A."/>
            <person name="Ortiz-Santana B."/>
            <person name="Ovrebo C."/>
            <person name="Racz N."/>
            <person name="Riley R."/>
            <person name="Savchenko A."/>
            <person name="Shiryaev A."/>
            <person name="Soop K."/>
            <person name="Spirin V."/>
            <person name="Szebenyi C."/>
            <person name="Tomsovsky M."/>
            <person name="Tulloss R.E."/>
            <person name="Uehling J."/>
            <person name="Grigoriev I.V."/>
            <person name="Vagvolgyi C."/>
            <person name="Papp T."/>
            <person name="Martin F.M."/>
            <person name="Miettinen O."/>
            <person name="Hibbett D.S."/>
            <person name="Nagy L.G."/>
        </authorList>
    </citation>
    <scope>NUCLEOTIDE SEQUENCE [LARGE SCALE GENOMIC DNA]</scope>
    <source>
        <strain evidence="3 4">OMC1185</strain>
    </source>
</reference>
<proteinExistence type="predicted"/>
<keyword evidence="2" id="KW-0472">Membrane</keyword>